<dbReference type="GO" id="GO:0016787">
    <property type="term" value="F:hydrolase activity"/>
    <property type="evidence" value="ECO:0007669"/>
    <property type="project" value="UniProtKB-KW"/>
</dbReference>
<proteinExistence type="inferred from homology"/>
<dbReference type="CDD" id="cd00542">
    <property type="entry name" value="Ntn_PVA"/>
    <property type="match status" value="1"/>
</dbReference>
<accession>A0AAE9XGI5</accession>
<reference evidence="4" key="1">
    <citation type="submission" date="2023-01" db="EMBL/GenBank/DDBJ databases">
        <title>Oxazolidinone resistance genes in florfenicol resistant enterococci from beef cattle and veal calves at slaughter.</title>
        <authorList>
            <person name="Biggel M."/>
        </authorList>
    </citation>
    <scope>NUCLEOTIDE SEQUENCE</scope>
    <source>
        <strain evidence="4">K204-1</strain>
    </source>
</reference>
<keyword evidence="2 4" id="KW-0378">Hydrolase</keyword>
<dbReference type="InterPro" id="IPR029055">
    <property type="entry name" value="Ntn_hydrolases_N"/>
</dbReference>
<feature type="domain" description="Choloylglycine hydrolase/NAAA C-terminal" evidence="3">
    <location>
        <begin position="2"/>
        <end position="311"/>
    </location>
</feature>
<evidence type="ECO:0000313" key="5">
    <source>
        <dbReference type="Proteomes" id="UP001179600"/>
    </source>
</evidence>
<gene>
    <name evidence="4" type="ORF">PML95_01570</name>
</gene>
<protein>
    <submittedName>
        <fullName evidence="4">Choloylglycine hydrolase family protein</fullName>
    </submittedName>
</protein>
<evidence type="ECO:0000259" key="3">
    <source>
        <dbReference type="Pfam" id="PF02275"/>
    </source>
</evidence>
<evidence type="ECO:0000256" key="1">
    <source>
        <dbReference type="ARBA" id="ARBA00006625"/>
    </source>
</evidence>
<sequence length="326" mass="36925">MCTSITYFNQSGNFFGRTMDFGFQLDGHPLVIPRQYQWQPILAPMQTTRYGFVGTGRRLETYYVADGMNEAGLTVAELYFLHEAHYHDTPAEGKFNLAPQELIMWLLGEIKNIAELEVRLPEIHLVSREVALLGIVPPLHFSVTDATGRSVVLETNRGELEMKENPVGVMTNSPEFEWHLKNLNNYLSLRPVNFEHQTIGSHVIQPFGQGSGTYGLPGGHTSPERFVRAVYHRQHIDTGSTSDETINALFHLLNSVSIPKGVNIKDDGSMDYTQYLSVYDSQQKRYYFKPYHAQQVYDVVLTEALLTTSEPTEFKVPTAFKSNSLI</sequence>
<dbReference type="RefSeq" id="WP_272163467.1">
    <property type="nucleotide sequence ID" value="NZ_CP116507.1"/>
</dbReference>
<name>A0AAE9XGI5_9ENTE</name>
<organism evidence="4 5">
    <name type="scientific">Vagococcus lutrae</name>
    <dbReference type="NCBI Taxonomy" id="81947"/>
    <lineage>
        <taxon>Bacteria</taxon>
        <taxon>Bacillati</taxon>
        <taxon>Bacillota</taxon>
        <taxon>Bacilli</taxon>
        <taxon>Lactobacillales</taxon>
        <taxon>Enterococcaceae</taxon>
        <taxon>Vagococcus</taxon>
    </lineage>
</organism>
<dbReference type="Proteomes" id="UP001179600">
    <property type="component" value="Chromosome"/>
</dbReference>
<dbReference type="PANTHER" id="PTHR35527:SF2">
    <property type="entry name" value="HYDROLASE"/>
    <property type="match status" value="1"/>
</dbReference>
<dbReference type="EMBL" id="CP116507">
    <property type="protein sequence ID" value="WCG22962.1"/>
    <property type="molecule type" value="Genomic_DNA"/>
</dbReference>
<dbReference type="AlphaFoldDB" id="A0AAE9XGI5"/>
<evidence type="ECO:0000256" key="2">
    <source>
        <dbReference type="ARBA" id="ARBA00022801"/>
    </source>
</evidence>
<evidence type="ECO:0000313" key="4">
    <source>
        <dbReference type="EMBL" id="WCG22962.1"/>
    </source>
</evidence>
<dbReference type="Gene3D" id="3.60.60.10">
    <property type="entry name" value="Penicillin V Acylase, Chain A"/>
    <property type="match status" value="1"/>
</dbReference>
<dbReference type="PANTHER" id="PTHR35527">
    <property type="entry name" value="CHOLOYLGLYCINE HYDROLASE"/>
    <property type="match status" value="1"/>
</dbReference>
<comment type="similarity">
    <text evidence="1">Belongs to the peptidase C59 family.</text>
</comment>
<dbReference type="SUPFAM" id="SSF56235">
    <property type="entry name" value="N-terminal nucleophile aminohydrolases (Ntn hydrolases)"/>
    <property type="match status" value="1"/>
</dbReference>
<dbReference type="InterPro" id="IPR029132">
    <property type="entry name" value="CBAH/NAAA_C"/>
</dbReference>
<dbReference type="InterPro" id="IPR052193">
    <property type="entry name" value="Peptidase_C59"/>
</dbReference>
<dbReference type="Pfam" id="PF02275">
    <property type="entry name" value="CBAH"/>
    <property type="match status" value="1"/>
</dbReference>